<protein>
    <submittedName>
        <fullName evidence="2">PEP-CTERM sorting domain-containing protein</fullName>
    </submittedName>
</protein>
<evidence type="ECO:0000313" key="2">
    <source>
        <dbReference type="EMBL" id="QLI82195.1"/>
    </source>
</evidence>
<name>A0A7D5VAM0_9NEIS</name>
<dbReference type="KEGG" id="cfon:HZU75_12025"/>
<evidence type="ECO:0000313" key="3">
    <source>
        <dbReference type="Proteomes" id="UP000510822"/>
    </source>
</evidence>
<evidence type="ECO:0000259" key="1">
    <source>
        <dbReference type="Pfam" id="PF07589"/>
    </source>
</evidence>
<dbReference type="EMBL" id="CP058952">
    <property type="protein sequence ID" value="QLI82195.1"/>
    <property type="molecule type" value="Genomic_DNA"/>
</dbReference>
<sequence>MDNSQPGHVIDFRTSWQATSFLTQALKIYVNTDHNLGAWEEIDVVQLQGVAPLPEPETYALMGLGLLALAMRRRKQAV</sequence>
<feature type="domain" description="Ice-binding protein C-terminal" evidence="1">
    <location>
        <begin position="54"/>
        <end position="74"/>
    </location>
</feature>
<dbReference type="NCBIfam" id="TIGR02595">
    <property type="entry name" value="PEP_CTERM"/>
    <property type="match status" value="1"/>
</dbReference>
<dbReference type="Proteomes" id="UP000510822">
    <property type="component" value="Chromosome"/>
</dbReference>
<reference evidence="2 3" key="1">
    <citation type="journal article" date="2016" name="Int. J. Syst. Evol. Microbiol.">
        <title>Chitinibacter fontanus sp. nov., isolated from a spring.</title>
        <authorList>
            <person name="Sheu S.Y."/>
            <person name="Li Y.S."/>
            <person name="Young C.C."/>
            <person name="Chen W.M."/>
        </authorList>
    </citation>
    <scope>NUCLEOTIDE SEQUENCE [LARGE SCALE GENOMIC DNA]</scope>
    <source>
        <strain evidence="2 3">STM-7</strain>
    </source>
</reference>
<accession>A0A7D5VAM0</accession>
<dbReference type="Pfam" id="PF07589">
    <property type="entry name" value="PEP-CTERM"/>
    <property type="match status" value="1"/>
</dbReference>
<keyword evidence="3" id="KW-1185">Reference proteome</keyword>
<proteinExistence type="predicted"/>
<dbReference type="AlphaFoldDB" id="A0A7D5VAM0"/>
<dbReference type="InterPro" id="IPR013424">
    <property type="entry name" value="Ice-binding_C"/>
</dbReference>
<gene>
    <name evidence="2" type="ORF">HZU75_12025</name>
</gene>
<dbReference type="RefSeq" id="WP_180306278.1">
    <property type="nucleotide sequence ID" value="NZ_CP058952.1"/>
</dbReference>
<organism evidence="2 3">
    <name type="scientific">Chitinibacter fontanus</name>
    <dbReference type="NCBI Taxonomy" id="1737446"/>
    <lineage>
        <taxon>Bacteria</taxon>
        <taxon>Pseudomonadati</taxon>
        <taxon>Pseudomonadota</taxon>
        <taxon>Betaproteobacteria</taxon>
        <taxon>Neisseriales</taxon>
        <taxon>Chitinibacteraceae</taxon>
        <taxon>Chitinibacter</taxon>
    </lineage>
</organism>